<dbReference type="OrthoDB" id="10255539at2759"/>
<evidence type="ECO:0000256" key="1">
    <source>
        <dbReference type="SAM" id="MobiDB-lite"/>
    </source>
</evidence>
<proteinExistence type="predicted"/>
<keyword evidence="3" id="KW-1185">Reference proteome</keyword>
<feature type="region of interest" description="Disordered" evidence="1">
    <location>
        <begin position="1"/>
        <end position="55"/>
    </location>
</feature>
<sequence>MPSSSSLQTLAPKPPPVTTLAPTINSSLATDSASSYTSTAATPPSDPSLPLTPPSASLPIFNLPQNLTLLYAHAHDHTTTPPSMPLHFPPSGINSPFCTPFSSFIVVSLKEGMFNNANVLFRTKFVDGVSTVQRTVASKLNK</sequence>
<protein>
    <submittedName>
        <fullName evidence="2">Structural maintenance of chromosomes 2</fullName>
    </submittedName>
</protein>
<comment type="caution">
    <text evidence="2">The sequence shown here is derived from an EMBL/GenBank/DDBJ whole genome shotgun (WGS) entry which is preliminary data.</text>
</comment>
<name>A0A7J0GWH1_9ERIC</name>
<evidence type="ECO:0000313" key="3">
    <source>
        <dbReference type="Proteomes" id="UP000585474"/>
    </source>
</evidence>
<dbReference type="EMBL" id="BJWL01000024">
    <property type="protein sequence ID" value="GFZ15189.1"/>
    <property type="molecule type" value="Genomic_DNA"/>
</dbReference>
<feature type="compositionally biased region" description="Low complexity" evidence="1">
    <location>
        <begin position="26"/>
        <end position="43"/>
    </location>
</feature>
<evidence type="ECO:0000313" key="2">
    <source>
        <dbReference type="EMBL" id="GFZ15189.1"/>
    </source>
</evidence>
<dbReference type="AlphaFoldDB" id="A0A7J0GWH1"/>
<reference evidence="2 3" key="1">
    <citation type="submission" date="2019-07" db="EMBL/GenBank/DDBJ databases">
        <title>De Novo Assembly of kiwifruit Actinidia rufa.</title>
        <authorList>
            <person name="Sugita-Konishi S."/>
            <person name="Sato K."/>
            <person name="Mori E."/>
            <person name="Abe Y."/>
            <person name="Kisaki G."/>
            <person name="Hamano K."/>
            <person name="Suezawa K."/>
            <person name="Otani M."/>
            <person name="Fukuda T."/>
            <person name="Manabe T."/>
            <person name="Gomi K."/>
            <person name="Tabuchi M."/>
            <person name="Akimitsu K."/>
            <person name="Kataoka I."/>
        </authorList>
    </citation>
    <scope>NUCLEOTIDE SEQUENCE [LARGE SCALE GENOMIC DNA]</scope>
    <source>
        <strain evidence="3">cv. Fuchu</strain>
    </source>
</reference>
<dbReference type="Proteomes" id="UP000585474">
    <property type="component" value="Unassembled WGS sequence"/>
</dbReference>
<organism evidence="2 3">
    <name type="scientific">Actinidia rufa</name>
    <dbReference type="NCBI Taxonomy" id="165716"/>
    <lineage>
        <taxon>Eukaryota</taxon>
        <taxon>Viridiplantae</taxon>
        <taxon>Streptophyta</taxon>
        <taxon>Embryophyta</taxon>
        <taxon>Tracheophyta</taxon>
        <taxon>Spermatophyta</taxon>
        <taxon>Magnoliopsida</taxon>
        <taxon>eudicotyledons</taxon>
        <taxon>Gunneridae</taxon>
        <taxon>Pentapetalae</taxon>
        <taxon>asterids</taxon>
        <taxon>Ericales</taxon>
        <taxon>Actinidiaceae</taxon>
        <taxon>Actinidia</taxon>
    </lineage>
</organism>
<feature type="compositionally biased region" description="Pro residues" evidence="1">
    <location>
        <begin position="44"/>
        <end position="53"/>
    </location>
</feature>
<gene>
    <name evidence="2" type="ORF">Acr_24g0013790</name>
</gene>
<accession>A0A7J0GWH1</accession>